<dbReference type="Proteomes" id="UP000708208">
    <property type="component" value="Unassembled WGS sequence"/>
</dbReference>
<reference evidence="1" key="1">
    <citation type="submission" date="2021-06" db="EMBL/GenBank/DDBJ databases">
        <authorList>
            <person name="Hodson N. C."/>
            <person name="Mongue J. A."/>
            <person name="Jaron S. K."/>
        </authorList>
    </citation>
    <scope>NUCLEOTIDE SEQUENCE</scope>
</reference>
<accession>A0A8J2NLE6</accession>
<name>A0A8J2NLE6_9HEXA</name>
<comment type="caution">
    <text evidence="1">The sequence shown here is derived from an EMBL/GenBank/DDBJ whole genome shotgun (WGS) entry which is preliminary data.</text>
</comment>
<evidence type="ECO:0000313" key="2">
    <source>
        <dbReference type="Proteomes" id="UP000708208"/>
    </source>
</evidence>
<evidence type="ECO:0000313" key="1">
    <source>
        <dbReference type="EMBL" id="CAG7649969.1"/>
    </source>
</evidence>
<proteinExistence type="predicted"/>
<keyword evidence="2" id="KW-1185">Reference proteome</keyword>
<organism evidence="1 2">
    <name type="scientific">Allacma fusca</name>
    <dbReference type="NCBI Taxonomy" id="39272"/>
    <lineage>
        <taxon>Eukaryota</taxon>
        <taxon>Metazoa</taxon>
        <taxon>Ecdysozoa</taxon>
        <taxon>Arthropoda</taxon>
        <taxon>Hexapoda</taxon>
        <taxon>Collembola</taxon>
        <taxon>Symphypleona</taxon>
        <taxon>Sminthuridae</taxon>
        <taxon>Allacma</taxon>
    </lineage>
</organism>
<sequence>MYLSCGKSYTNQTLSYLGLVAGVAVSRQSQEYPIAVYCRLNNFSYHCIYICNRVSPLARNICEQALFLALSHRITYSLTTRQSSRVLFGILTGCYFLNKFNRW</sequence>
<gene>
    <name evidence="1" type="ORF">AFUS01_LOCUS706</name>
</gene>
<dbReference type="AlphaFoldDB" id="A0A8J2NLE6"/>
<dbReference type="EMBL" id="CAJVCH010003717">
    <property type="protein sequence ID" value="CAG7649969.1"/>
    <property type="molecule type" value="Genomic_DNA"/>
</dbReference>
<protein>
    <submittedName>
        <fullName evidence="1">Uncharacterized protein</fullName>
    </submittedName>
</protein>